<evidence type="ECO:0000313" key="4">
    <source>
        <dbReference type="EMBL" id="KVH96376.1"/>
    </source>
</evidence>
<dbReference type="Gene3D" id="2.90.10.10">
    <property type="entry name" value="Bulb-type lectin domain"/>
    <property type="match status" value="1"/>
</dbReference>
<keyword evidence="1" id="KW-0732">Signal</keyword>
<dbReference type="SMART" id="SM00108">
    <property type="entry name" value="B_lectin"/>
    <property type="match status" value="1"/>
</dbReference>
<keyword evidence="2" id="KW-0325">Glycoprotein</keyword>
<dbReference type="Proteomes" id="UP000243975">
    <property type="component" value="Unassembled WGS sequence"/>
</dbReference>
<dbReference type="Gramene" id="KVH96376">
    <property type="protein sequence ID" value="KVH96376"/>
    <property type="gene ID" value="Ccrd_001540"/>
</dbReference>
<proteinExistence type="predicted"/>
<evidence type="ECO:0000259" key="3">
    <source>
        <dbReference type="PROSITE" id="PS50927"/>
    </source>
</evidence>
<evidence type="ECO:0000256" key="1">
    <source>
        <dbReference type="ARBA" id="ARBA00022729"/>
    </source>
</evidence>
<dbReference type="STRING" id="59895.A0A103XT34"/>
<name>A0A103XT34_CYNCS</name>
<feature type="domain" description="Bulb-type lectin" evidence="3">
    <location>
        <begin position="19"/>
        <end position="145"/>
    </location>
</feature>
<keyword evidence="5" id="KW-1185">Reference proteome</keyword>
<evidence type="ECO:0000313" key="5">
    <source>
        <dbReference type="Proteomes" id="UP000243975"/>
    </source>
</evidence>
<accession>A0A103XT34</accession>
<dbReference type="AlphaFoldDB" id="A0A103XT34"/>
<comment type="caution">
    <text evidence="4">The sequence shown here is derived from an EMBL/GenBank/DDBJ whole genome shotgun (WGS) entry which is preliminary data.</text>
</comment>
<evidence type="ECO:0000256" key="2">
    <source>
        <dbReference type="ARBA" id="ARBA00023180"/>
    </source>
</evidence>
<organism evidence="4 5">
    <name type="scientific">Cynara cardunculus var. scolymus</name>
    <name type="common">Globe artichoke</name>
    <name type="synonym">Cynara scolymus</name>
    <dbReference type="NCBI Taxonomy" id="59895"/>
    <lineage>
        <taxon>Eukaryota</taxon>
        <taxon>Viridiplantae</taxon>
        <taxon>Streptophyta</taxon>
        <taxon>Embryophyta</taxon>
        <taxon>Tracheophyta</taxon>
        <taxon>Spermatophyta</taxon>
        <taxon>Magnoliopsida</taxon>
        <taxon>eudicotyledons</taxon>
        <taxon>Gunneridae</taxon>
        <taxon>Pentapetalae</taxon>
        <taxon>asterids</taxon>
        <taxon>campanulids</taxon>
        <taxon>Asterales</taxon>
        <taxon>Asteraceae</taxon>
        <taxon>Carduoideae</taxon>
        <taxon>Cardueae</taxon>
        <taxon>Carduinae</taxon>
        <taxon>Cynara</taxon>
    </lineage>
</organism>
<dbReference type="Pfam" id="PF01453">
    <property type="entry name" value="B_lectin"/>
    <property type="match status" value="1"/>
</dbReference>
<protein>
    <recommendedName>
        <fullName evidence="3">Bulb-type lectin domain-containing protein</fullName>
    </recommendedName>
</protein>
<dbReference type="EMBL" id="LEKV01004323">
    <property type="protein sequence ID" value="KVH96376.1"/>
    <property type="molecule type" value="Genomic_DNA"/>
</dbReference>
<dbReference type="PROSITE" id="PS50927">
    <property type="entry name" value="BULB_LECTIN"/>
    <property type="match status" value="1"/>
</dbReference>
<dbReference type="InterPro" id="IPR001480">
    <property type="entry name" value="Bulb-type_lectin_dom"/>
</dbReference>
<dbReference type="InterPro" id="IPR036426">
    <property type="entry name" value="Bulb-type_lectin_dom_sf"/>
</dbReference>
<dbReference type="SUPFAM" id="SSF51110">
    <property type="entry name" value="alpha-D-mannose-specific plant lectins"/>
    <property type="match status" value="1"/>
</dbReference>
<sequence length="189" mass="21081">MKQRHNVPAMSRTTKVQRHNVLDNGVLLLEVWLVVTEENFSPLVIYDVGENAYGFAVWFRKQSTTQNRTMVWMANRDALVNRKHSKLSLQEDGDLVLIDAGQYVIWSTNTKSTSSSVELQLLGIGNSEQVKLQKDLPSSRARRLRRCRGAAACGLPVVVDSSSHLRQDLGSADDATSMAGVRGGPWTWN</sequence>
<gene>
    <name evidence="4" type="ORF">Ccrd_001540</name>
</gene>
<reference evidence="4 5" key="1">
    <citation type="journal article" date="2016" name="Sci. Rep.">
        <title>The genome sequence of the outbreeding globe artichoke constructed de novo incorporating a phase-aware low-pass sequencing strategy of F1 progeny.</title>
        <authorList>
            <person name="Scaglione D."/>
            <person name="Reyes-Chin-Wo S."/>
            <person name="Acquadro A."/>
            <person name="Froenicke L."/>
            <person name="Portis E."/>
            <person name="Beitel C."/>
            <person name="Tirone M."/>
            <person name="Mauro R."/>
            <person name="Lo Monaco A."/>
            <person name="Mauromicale G."/>
            <person name="Faccioli P."/>
            <person name="Cattivelli L."/>
            <person name="Rieseberg L."/>
            <person name="Michelmore R."/>
            <person name="Lanteri S."/>
        </authorList>
    </citation>
    <scope>NUCLEOTIDE SEQUENCE [LARGE SCALE GENOMIC DNA]</scope>
    <source>
        <strain evidence="4">2C</strain>
    </source>
</reference>